<dbReference type="NCBIfam" id="NF006734">
    <property type="entry name" value="PRK09266.1"/>
    <property type="match status" value="1"/>
</dbReference>
<dbReference type="InterPro" id="IPR036038">
    <property type="entry name" value="Aminotransferase-like"/>
</dbReference>
<dbReference type="KEGG" id="slia:HA039_29925"/>
<reference evidence="1 2" key="1">
    <citation type="submission" date="2020-03" db="EMBL/GenBank/DDBJ databases">
        <title>A novel species.</title>
        <authorList>
            <person name="Gao J."/>
        </authorList>
    </citation>
    <scope>NUCLEOTIDE SEQUENCE [LARGE SCALE GENOMIC DNA]</scope>
    <source>
        <strain evidence="1 2">QMT-12</strain>
    </source>
</reference>
<keyword evidence="2" id="KW-1185">Reference proteome</keyword>
<evidence type="ECO:0000313" key="2">
    <source>
        <dbReference type="Proteomes" id="UP000501179"/>
    </source>
</evidence>
<evidence type="ECO:0000313" key="1">
    <source>
        <dbReference type="EMBL" id="QIQ05966.1"/>
    </source>
</evidence>
<accession>A0A6G9H6N3</accession>
<protein>
    <submittedName>
        <fullName evidence="1">Aminotransferase class IV family protein</fullName>
    </submittedName>
</protein>
<keyword evidence="1" id="KW-0808">Transferase</keyword>
<name>A0A6G9H6N3_9ACTN</name>
<dbReference type="AlphaFoldDB" id="A0A6G9H6N3"/>
<dbReference type="RefSeq" id="WP_167034574.1">
    <property type="nucleotide sequence ID" value="NZ_CP050177.1"/>
</dbReference>
<dbReference type="Pfam" id="PF01063">
    <property type="entry name" value="Aminotran_4"/>
    <property type="match status" value="1"/>
</dbReference>
<dbReference type="Proteomes" id="UP000501179">
    <property type="component" value="Chromosome"/>
</dbReference>
<dbReference type="SUPFAM" id="SSF56752">
    <property type="entry name" value="D-aminoacid aminotransferase-like PLP-dependent enzymes"/>
    <property type="match status" value="1"/>
</dbReference>
<dbReference type="InterPro" id="IPR043132">
    <property type="entry name" value="BCAT-like_C"/>
</dbReference>
<dbReference type="Gene3D" id="3.20.10.10">
    <property type="entry name" value="D-amino Acid Aminotransferase, subunit A, domain 2"/>
    <property type="match status" value="1"/>
</dbReference>
<organism evidence="1 2">
    <name type="scientific">Streptomyces liangshanensis</name>
    <dbReference type="NCBI Taxonomy" id="2717324"/>
    <lineage>
        <taxon>Bacteria</taxon>
        <taxon>Bacillati</taxon>
        <taxon>Actinomycetota</taxon>
        <taxon>Actinomycetes</taxon>
        <taxon>Kitasatosporales</taxon>
        <taxon>Streptomycetaceae</taxon>
        <taxon>Streptomyces</taxon>
    </lineage>
</organism>
<dbReference type="GO" id="GO:0008483">
    <property type="term" value="F:transaminase activity"/>
    <property type="evidence" value="ECO:0007669"/>
    <property type="project" value="UniProtKB-KW"/>
</dbReference>
<dbReference type="EMBL" id="CP050177">
    <property type="protein sequence ID" value="QIQ05966.1"/>
    <property type="molecule type" value="Genomic_DNA"/>
</dbReference>
<keyword evidence="1" id="KW-0032">Aminotransferase</keyword>
<dbReference type="InterPro" id="IPR001544">
    <property type="entry name" value="Aminotrans_IV"/>
</dbReference>
<gene>
    <name evidence="1" type="ORF">HA039_29925</name>
</gene>
<sequence>MTTLQLNPVDTGTEPTAEDLAPLAFAGYAHFTAAQVRGGRVRGLDLHLDRLRSASVELFGRALPDDRVLSCLRAAVEAGPADLSLMATVYSPAGEFTVAGADDEPRVLVRTGPAASGPEGPLALAAVEYERFLPAVKHVGELAKTYFLRQAAGQGFDDAAFVDRRGRLSEGSIWNLAFWDGASVVWPVAEMLDGVTMGVVRRQLERLGVPQRDQEITLADLPELAGAVVMNSWTPGVAVRRIASVPLPEAPSFVELLHRAYRAEPLTSL</sequence>
<proteinExistence type="predicted"/>